<feature type="domain" description="Helix-turn-helix" evidence="1">
    <location>
        <begin position="40"/>
        <end position="93"/>
    </location>
</feature>
<accession>A0A923N1H2</accession>
<sequence>MDTNIAVITVPLDEWTELKSQIKSIAKGLLEIKGKEKSEFLTPKEVCELLKCSRNTFQTYIDKGFLEPMRMNTKKYSKVLVKRSDVDYFLQSRLESISN</sequence>
<dbReference type="InterPro" id="IPR010093">
    <property type="entry name" value="SinI_DNA-bd"/>
</dbReference>
<evidence type="ECO:0000313" key="3">
    <source>
        <dbReference type="Proteomes" id="UP000641454"/>
    </source>
</evidence>
<dbReference type="Proteomes" id="UP000641454">
    <property type="component" value="Unassembled WGS sequence"/>
</dbReference>
<evidence type="ECO:0000259" key="1">
    <source>
        <dbReference type="Pfam" id="PF12728"/>
    </source>
</evidence>
<dbReference type="AlphaFoldDB" id="A0A923N1H2"/>
<dbReference type="Pfam" id="PF12728">
    <property type="entry name" value="HTH_17"/>
    <property type="match status" value="1"/>
</dbReference>
<dbReference type="NCBIfam" id="TIGR01764">
    <property type="entry name" value="excise"/>
    <property type="match status" value="1"/>
</dbReference>
<dbReference type="InterPro" id="IPR041657">
    <property type="entry name" value="HTH_17"/>
</dbReference>
<dbReference type="EMBL" id="JACRUL010000048">
    <property type="protein sequence ID" value="MBC5845686.1"/>
    <property type="molecule type" value="Genomic_DNA"/>
</dbReference>
<dbReference type="SUPFAM" id="SSF46955">
    <property type="entry name" value="Putative DNA-binding domain"/>
    <property type="match status" value="1"/>
</dbReference>
<keyword evidence="3" id="KW-1185">Reference proteome</keyword>
<dbReference type="InterPro" id="IPR009061">
    <property type="entry name" value="DNA-bd_dom_put_sf"/>
</dbReference>
<gene>
    <name evidence="2" type="ORF">H8R25_14735</name>
</gene>
<protein>
    <submittedName>
        <fullName evidence="2">Helix-turn-helix domain-containing protein</fullName>
    </submittedName>
</protein>
<proteinExistence type="predicted"/>
<dbReference type="RefSeq" id="WP_187020598.1">
    <property type="nucleotide sequence ID" value="NZ_JACRUK010000050.1"/>
</dbReference>
<reference evidence="2 3" key="1">
    <citation type="submission" date="2020-08" db="EMBL/GenBank/DDBJ databases">
        <title>Description of novel Flavobacterium F-392 isolate.</title>
        <authorList>
            <person name="Saticioglu I.B."/>
            <person name="Duman M."/>
            <person name="Altun S."/>
        </authorList>
    </citation>
    <scope>NUCLEOTIDE SEQUENCE [LARGE SCALE GENOMIC DNA]</scope>
    <source>
        <strain evidence="2 3">F-392</strain>
    </source>
</reference>
<evidence type="ECO:0000313" key="2">
    <source>
        <dbReference type="EMBL" id="MBC5845686.1"/>
    </source>
</evidence>
<dbReference type="GO" id="GO:0003677">
    <property type="term" value="F:DNA binding"/>
    <property type="evidence" value="ECO:0007669"/>
    <property type="project" value="InterPro"/>
</dbReference>
<comment type="caution">
    <text evidence="2">The sequence shown here is derived from an EMBL/GenBank/DDBJ whole genome shotgun (WGS) entry which is preliminary data.</text>
</comment>
<name>A0A923N1H2_9FLAO</name>
<organism evidence="2 3">
    <name type="scientific">Flavobacterium muglaense</name>
    <dbReference type="NCBI Taxonomy" id="2764716"/>
    <lineage>
        <taxon>Bacteria</taxon>
        <taxon>Pseudomonadati</taxon>
        <taxon>Bacteroidota</taxon>
        <taxon>Flavobacteriia</taxon>
        <taxon>Flavobacteriales</taxon>
        <taxon>Flavobacteriaceae</taxon>
        <taxon>Flavobacterium</taxon>
    </lineage>
</organism>